<comment type="caution">
    <text evidence="1">The sequence shown here is derived from an EMBL/GenBank/DDBJ whole genome shotgun (WGS) entry which is preliminary data.</text>
</comment>
<gene>
    <name evidence="1" type="ORF">LCGC14_2570780</name>
</gene>
<reference evidence="1" key="1">
    <citation type="journal article" date="2015" name="Nature">
        <title>Complex archaea that bridge the gap between prokaryotes and eukaryotes.</title>
        <authorList>
            <person name="Spang A."/>
            <person name="Saw J.H."/>
            <person name="Jorgensen S.L."/>
            <person name="Zaremba-Niedzwiedzka K."/>
            <person name="Martijn J."/>
            <person name="Lind A.E."/>
            <person name="van Eijk R."/>
            <person name="Schleper C."/>
            <person name="Guy L."/>
            <person name="Ettema T.J."/>
        </authorList>
    </citation>
    <scope>NUCLEOTIDE SEQUENCE</scope>
</reference>
<dbReference type="AlphaFoldDB" id="A0A0F9AHS1"/>
<dbReference type="EMBL" id="LAZR01042682">
    <property type="protein sequence ID" value="KKL08945.1"/>
    <property type="molecule type" value="Genomic_DNA"/>
</dbReference>
<organism evidence="1">
    <name type="scientific">marine sediment metagenome</name>
    <dbReference type="NCBI Taxonomy" id="412755"/>
    <lineage>
        <taxon>unclassified sequences</taxon>
        <taxon>metagenomes</taxon>
        <taxon>ecological metagenomes</taxon>
    </lineage>
</organism>
<evidence type="ECO:0000313" key="1">
    <source>
        <dbReference type="EMBL" id="KKL08945.1"/>
    </source>
</evidence>
<sequence length="98" mass="11064">MSKRTAMDDARDFYKGEGLYDEDLHALATKLQAIPSDACEQLKAKDHKLAELTVTLLGVDTLLQESIAMLRMAEPHRGESEAEILHMLRDRVKARGKR</sequence>
<proteinExistence type="predicted"/>
<accession>A0A0F9AHS1</accession>
<name>A0A0F9AHS1_9ZZZZ</name>
<protein>
    <submittedName>
        <fullName evidence="1">Uncharacterized protein</fullName>
    </submittedName>
</protein>